<keyword evidence="7" id="KW-1185">Reference proteome</keyword>
<dbReference type="SMART" id="SM01302">
    <property type="entry name" value="Raptor_N"/>
    <property type="match status" value="1"/>
</dbReference>
<dbReference type="Gene3D" id="2.130.10.10">
    <property type="entry name" value="YVTN repeat-like/Quinoprotein amine dehydrogenase"/>
    <property type="match status" value="1"/>
</dbReference>
<dbReference type="PRINTS" id="PR01547">
    <property type="entry name" value="YEAST176DUF"/>
</dbReference>
<feature type="repeat" description="WD" evidence="4">
    <location>
        <begin position="1322"/>
        <end position="1335"/>
    </location>
</feature>
<dbReference type="WBParaSite" id="PgR068_g017_t03">
    <property type="protein sequence ID" value="PgR068_g017_t03"/>
    <property type="gene ID" value="PgR068_g017"/>
</dbReference>
<evidence type="ECO:0000313" key="8">
    <source>
        <dbReference type="WBParaSite" id="PgR068_g017_t01"/>
    </source>
</evidence>
<feature type="region of interest" description="Disordered" evidence="5">
    <location>
        <begin position="902"/>
        <end position="924"/>
    </location>
</feature>
<feature type="domain" description="Raptor N-terminal CASPase-like" evidence="6">
    <location>
        <begin position="48"/>
        <end position="201"/>
    </location>
</feature>
<evidence type="ECO:0000313" key="9">
    <source>
        <dbReference type="WBParaSite" id="PgR068_g017_t03"/>
    </source>
</evidence>
<reference evidence="8 9" key="1">
    <citation type="submission" date="2022-11" db="UniProtKB">
        <authorList>
            <consortium name="WormBaseParasite"/>
        </authorList>
    </citation>
    <scope>IDENTIFICATION</scope>
</reference>
<dbReference type="GO" id="GO:0005737">
    <property type="term" value="C:cytoplasm"/>
    <property type="evidence" value="ECO:0007669"/>
    <property type="project" value="TreeGrafter"/>
</dbReference>
<dbReference type="Pfam" id="PF14538">
    <property type="entry name" value="Raptor_N"/>
    <property type="match status" value="1"/>
</dbReference>
<dbReference type="InterPro" id="IPR004083">
    <property type="entry name" value="Raptor"/>
</dbReference>
<evidence type="ECO:0000256" key="5">
    <source>
        <dbReference type="SAM" id="MobiDB-lite"/>
    </source>
</evidence>
<dbReference type="GO" id="GO:0038202">
    <property type="term" value="P:TORC1 signaling"/>
    <property type="evidence" value="ECO:0007669"/>
    <property type="project" value="TreeGrafter"/>
</dbReference>
<keyword evidence="3" id="KW-0677">Repeat</keyword>
<dbReference type="WBParaSite" id="PgR068_g017_t04">
    <property type="protein sequence ID" value="PgR068_g017_t04"/>
    <property type="gene ID" value="PgR068_g017"/>
</dbReference>
<dbReference type="Gene3D" id="1.25.10.10">
    <property type="entry name" value="Leucine-rich Repeat Variant"/>
    <property type="match status" value="1"/>
</dbReference>
<dbReference type="PANTHER" id="PTHR12848">
    <property type="entry name" value="REGULATORY-ASSOCIATED PROTEIN OF MTOR"/>
    <property type="match status" value="1"/>
</dbReference>
<dbReference type="GO" id="GO:0031931">
    <property type="term" value="C:TORC1 complex"/>
    <property type="evidence" value="ECO:0007669"/>
    <property type="project" value="InterPro"/>
</dbReference>
<sequence length="1437" mass="164037">MATESVDDARTDPPVPTWFQESRHVEKIIGVAEEIEERDTWRRYSKERMKTVSVALVLCLNIGVDPPDVQKPNPCARQECWIDPHGMNPQKAIAKIASALQKNYERWQPRARYKNANDPTVEDVRRLCQSMRRNAKEERVLFHYNGHGVPRPTENGEIWVFNKNFTQYIPLSIFDLQSWMSHPSVYVWDCSSAGLIVRSFNRFADDHEKEWVKQLDEHMETRPPPLPVIQAEMKLEEKAKAFGFRKKPNFKECIQLAACSEDELLPMDPDLPADLFTSCLTTPIQISILWYIVKNDLKDRFPLSIVEKIPGQLTDRRTLLGELNWIFTAITDTIAWNALPKELFQKLFRLDLLLASLFRSFLLAERIMRANQCHVVSRPALPSVFDHPLWDAWDYTLDLCLSQMYESTFPTNKLWALGKEIYFTRSSMRYNILIDLNNETTSDEIADYTHNWFFIDQLQAFEVWLKYGVEQRQPPQQLPVVLQVLLSQVHRVKALELLARFLDLGSWAVGHALSVGIFPYVLKLLQSATKELRPWLAFIWAKILAVEPSCQVDLIKDKDRGYMYFIQILNDPHTNPRQKIVPAYVTAALIENNYKPAQELLTENRYVTLCIELLSDTALGQCRLLRLWLLIGLGRLWADHDDARWQAIRLVAYERVLEFLDDSVPEVRAAAVYSLGCLVRNRSENNEHATTIDHEVCDKLSAKCTFDGSVLVRAELVVAMQWFIIDFENRFANLTIDLDEKIEKFANECGAKKFSVAEHGFDHALLAISEEHGHERMSGHSTLPRHKPPTTEAIPTAPRRSNSMNLDPVAENSPWSGHESPSKDFSTGLFLPKKRLSREDAFKLRSIRQMRLLESKTFKEQSERIWLSLLRLSLDPIKRIAEMAQVLVEHVEQLAASKHRKLSSAHVNRPSITRNSEEKIKEVPDSNAPVTFTIGSPVLSSSTSLRPPTPNGHIRKLSENLILPERPRTSSRNKLDSAAMPVFHQSAIFTPKRNMYTPTIKSLSKLEDSAFTEEPVPALVSTEFVPWCAKRFTEPILDMIQGHAGDGLSDRLAVKSMPSDWAYHKDEGLLQTAKREIHLLTTMTAQCDTQQLFVRSDREATSLVWSQLRPHLYSCDGRMIVIWRWEAQKALCVRRFSSADGNPFVDDIVCDMHVLNEMTHELLMTGSDNGMIRVWDPCYSIHSHEFEAEPCMITAAYLLKDVTRTIAEKPESTVYSWNQQSGRILASGNVRLCRIWDVHAEQTVQDVHIGAKSCITTRICSDDSCSELLALGLNDGSVNLYDPRIPGKSQRVMSLRELQRKIVGLSFISSASGTQSDTGLRLVAGSEDGEIRVWEPRMFQEPVVQLNACEELRGKEMIMPKMEVQPFGQLIGCATVLPAVRIYDISGKQLTDIHYSEAFMSGAKVGWPTAMRFHQLRVSVAVATRERFISAYGMSNT</sequence>
<feature type="region of interest" description="Disordered" evidence="5">
    <location>
        <begin position="773"/>
        <end position="824"/>
    </location>
</feature>
<dbReference type="GO" id="GO:0071230">
    <property type="term" value="P:cellular response to amino acid stimulus"/>
    <property type="evidence" value="ECO:0007669"/>
    <property type="project" value="TreeGrafter"/>
</dbReference>
<dbReference type="WBParaSite" id="PgR068_g017_t01">
    <property type="protein sequence ID" value="PgR068_g017_t01"/>
    <property type="gene ID" value="PgR068_g017"/>
</dbReference>
<feature type="compositionally biased region" description="Basic and acidic residues" evidence="5">
    <location>
        <begin position="915"/>
        <end position="924"/>
    </location>
</feature>
<dbReference type="SUPFAM" id="SSF48371">
    <property type="entry name" value="ARM repeat"/>
    <property type="match status" value="1"/>
</dbReference>
<proteinExistence type="inferred from homology"/>
<dbReference type="InterPro" id="IPR015943">
    <property type="entry name" value="WD40/YVTN_repeat-like_dom_sf"/>
</dbReference>
<dbReference type="GO" id="GO:0030307">
    <property type="term" value="P:positive regulation of cell growth"/>
    <property type="evidence" value="ECO:0007669"/>
    <property type="project" value="TreeGrafter"/>
</dbReference>
<dbReference type="InterPro" id="IPR016024">
    <property type="entry name" value="ARM-type_fold"/>
</dbReference>
<evidence type="ECO:0000313" key="7">
    <source>
        <dbReference type="Proteomes" id="UP000887569"/>
    </source>
</evidence>
<accession>A0A915BYL5</accession>
<evidence type="ECO:0000259" key="6">
    <source>
        <dbReference type="SMART" id="SM01302"/>
    </source>
</evidence>
<dbReference type="PANTHER" id="PTHR12848:SF16">
    <property type="entry name" value="REGULATORY-ASSOCIATED PROTEIN OF MTOR"/>
    <property type="match status" value="1"/>
</dbReference>
<evidence type="ECO:0000256" key="1">
    <source>
        <dbReference type="ARBA" id="ARBA00009257"/>
    </source>
</evidence>
<protein>
    <submittedName>
        <fullName evidence="8 9">Raptor N-terminal CASPase-like domain-containing protein</fullName>
    </submittedName>
</protein>
<evidence type="ECO:0000256" key="4">
    <source>
        <dbReference type="PROSITE-ProRule" id="PRU00221"/>
    </source>
</evidence>
<dbReference type="InterPro" id="IPR036322">
    <property type="entry name" value="WD40_repeat_dom_sf"/>
</dbReference>
<evidence type="ECO:0000313" key="10">
    <source>
        <dbReference type="WBParaSite" id="PgR068_g017_t04"/>
    </source>
</evidence>
<dbReference type="GO" id="GO:0009267">
    <property type="term" value="P:cellular response to starvation"/>
    <property type="evidence" value="ECO:0007669"/>
    <property type="project" value="TreeGrafter"/>
</dbReference>
<keyword evidence="2 4" id="KW-0853">WD repeat</keyword>
<dbReference type="PROSITE" id="PS50082">
    <property type="entry name" value="WD_REPEATS_2"/>
    <property type="match status" value="1"/>
</dbReference>
<dbReference type="Proteomes" id="UP000887569">
    <property type="component" value="Unplaced"/>
</dbReference>
<name>A0A915BYL5_PARUN</name>
<evidence type="ECO:0000256" key="2">
    <source>
        <dbReference type="ARBA" id="ARBA00022574"/>
    </source>
</evidence>
<dbReference type="GO" id="GO:0030674">
    <property type="term" value="F:protein-macromolecule adaptor activity"/>
    <property type="evidence" value="ECO:0007669"/>
    <property type="project" value="TreeGrafter"/>
</dbReference>
<evidence type="ECO:0000256" key="3">
    <source>
        <dbReference type="ARBA" id="ARBA00022737"/>
    </source>
</evidence>
<dbReference type="GO" id="GO:0010506">
    <property type="term" value="P:regulation of autophagy"/>
    <property type="evidence" value="ECO:0007669"/>
    <property type="project" value="TreeGrafter"/>
</dbReference>
<dbReference type="SUPFAM" id="SSF50978">
    <property type="entry name" value="WD40 repeat-like"/>
    <property type="match status" value="1"/>
</dbReference>
<dbReference type="WBParaSite" id="PgR068_g017_t05">
    <property type="protein sequence ID" value="PgR068_g017_t05"/>
    <property type="gene ID" value="PgR068_g017"/>
</dbReference>
<dbReference type="InterPro" id="IPR011989">
    <property type="entry name" value="ARM-like"/>
</dbReference>
<dbReference type="InterPro" id="IPR029347">
    <property type="entry name" value="Raptor_N"/>
</dbReference>
<dbReference type="InterPro" id="IPR001680">
    <property type="entry name" value="WD40_rpt"/>
</dbReference>
<comment type="similarity">
    <text evidence="1">Belongs to the WD repeat RAPTOR family.</text>
</comment>
<dbReference type="SMART" id="SM00320">
    <property type="entry name" value="WD40"/>
    <property type="match status" value="4"/>
</dbReference>
<organism evidence="7 10">
    <name type="scientific">Parascaris univalens</name>
    <name type="common">Nematode worm</name>
    <dbReference type="NCBI Taxonomy" id="6257"/>
    <lineage>
        <taxon>Eukaryota</taxon>
        <taxon>Metazoa</taxon>
        <taxon>Ecdysozoa</taxon>
        <taxon>Nematoda</taxon>
        <taxon>Chromadorea</taxon>
        <taxon>Rhabditida</taxon>
        <taxon>Spirurina</taxon>
        <taxon>Ascaridomorpha</taxon>
        <taxon>Ascaridoidea</taxon>
        <taxon>Ascarididae</taxon>
        <taxon>Parascaris</taxon>
    </lineage>
</organism>